<dbReference type="Pfam" id="PF08012">
    <property type="entry name" value="DUF1702"/>
    <property type="match status" value="1"/>
</dbReference>
<reference evidence="1" key="1">
    <citation type="submission" date="2021-01" db="EMBL/GenBank/DDBJ databases">
        <title>Whole genome shotgun sequence of Actinoplanes capillaceus NBRC 16408.</title>
        <authorList>
            <person name="Komaki H."/>
            <person name="Tamura T."/>
        </authorList>
    </citation>
    <scope>NUCLEOTIDE SEQUENCE [LARGE SCALE GENOMIC DNA]</scope>
    <source>
        <strain evidence="1">NBRC 16408</strain>
    </source>
</reference>
<dbReference type="EMBL" id="BOMF01000123">
    <property type="protein sequence ID" value="GID49221.1"/>
    <property type="molecule type" value="Genomic_DNA"/>
</dbReference>
<protein>
    <submittedName>
        <fullName evidence="1">Enediyne biosynthesis protein</fullName>
    </submittedName>
</protein>
<evidence type="ECO:0000313" key="1">
    <source>
        <dbReference type="EMBL" id="GID49221.1"/>
    </source>
</evidence>
<proteinExistence type="predicted"/>
<name>A0ABQ3WSE8_9ACTN</name>
<organism evidence="1">
    <name type="scientific">Actinoplanes campanulatus</name>
    <dbReference type="NCBI Taxonomy" id="113559"/>
    <lineage>
        <taxon>Bacteria</taxon>
        <taxon>Bacillati</taxon>
        <taxon>Actinomycetota</taxon>
        <taxon>Actinomycetes</taxon>
        <taxon>Micromonosporales</taxon>
        <taxon>Micromonosporaceae</taxon>
        <taxon>Actinoplanes</taxon>
    </lineage>
</organism>
<sequence>MRRKEKKMDLGWRALRRRILTPSMKETKLSVRGFHVKDAVARTMLETTGESFLTGYAYAAEARHPAEAEERLETVPRQYRGFAYEGAGMGFAIRDGLPFGGSYVSRFLEGRAQDHIYMVYVGIGWALARLPRFRWPNGGAAATDPLLRWLVLDGYGFHQAFFHTDRYVREQYRERNFPWPAAGPSWYADRVIDQGIGRAIWFVGGADPTVAADLIDAFDESRRSDLYCGAGLAATYAGAAGEAELGVLLQRSGKHRPQVAQGSVFAGTARFRADLVMPHTTAATRLLCGVTPEQASGLAEAARLESVGPAEVPAYEVWRRRIVARLTDLKTAP</sequence>
<gene>
    <name evidence="1" type="ORF">Aca07nite_64960</name>
</gene>
<dbReference type="InterPro" id="IPR012964">
    <property type="entry name" value="DUF1702"/>
</dbReference>
<accession>A0ABQ3WSE8</accession>
<comment type="caution">
    <text evidence="1">The sequence shown here is derived from an EMBL/GenBank/DDBJ whole genome shotgun (WGS) entry which is preliminary data.</text>
</comment>